<organism evidence="2 3">
    <name type="scientific">Tigheibacillus jepli</name>
    <dbReference type="NCBI Taxonomy" id="3035914"/>
    <lineage>
        <taxon>Bacteria</taxon>
        <taxon>Bacillati</taxon>
        <taxon>Bacillota</taxon>
        <taxon>Bacilli</taxon>
        <taxon>Bacillales</taxon>
        <taxon>Bacillaceae</taxon>
        <taxon>Tigheibacillus</taxon>
    </lineage>
</organism>
<keyword evidence="3" id="KW-1185">Reference proteome</keyword>
<protein>
    <submittedName>
        <fullName evidence="2">Uncharacterized protein</fullName>
    </submittedName>
</protein>
<sequence>MFSDSFKDNPEVMLLLVLIFSLMGLLFYYLRKKGKKRYQFDERYEKITNRFKAKAWDIMWVVWLVSWMVVIMFDGIHFSFF</sequence>
<dbReference type="Proteomes" id="UP001228376">
    <property type="component" value="Unassembled WGS sequence"/>
</dbReference>
<evidence type="ECO:0000256" key="1">
    <source>
        <dbReference type="SAM" id="Phobius"/>
    </source>
</evidence>
<feature type="transmembrane region" description="Helical" evidence="1">
    <location>
        <begin position="12"/>
        <end position="30"/>
    </location>
</feature>
<keyword evidence="1" id="KW-0812">Transmembrane</keyword>
<dbReference type="RefSeq" id="WP_320384753.1">
    <property type="nucleotide sequence ID" value="NZ_JAROCA020000001.1"/>
</dbReference>
<comment type="caution">
    <text evidence="2">The sequence shown here is derived from an EMBL/GenBank/DDBJ whole genome shotgun (WGS) entry which is preliminary data.</text>
</comment>
<reference evidence="2 3" key="1">
    <citation type="submission" date="2023-10" db="EMBL/GenBank/DDBJ databases">
        <title>179-bfca-hs.</title>
        <authorList>
            <person name="Miliotis G."/>
            <person name="Sengupta P."/>
            <person name="Hameed A."/>
            <person name="Chuvochina M."/>
            <person name="Mcdonagh F."/>
            <person name="Simpson A.C."/>
            <person name="Singh N.K."/>
            <person name="Rekha P.D."/>
            <person name="Raman K."/>
            <person name="Hugenholtz P."/>
            <person name="Venkateswaran K."/>
        </authorList>
    </citation>
    <scope>NUCLEOTIDE SEQUENCE [LARGE SCALE GENOMIC DNA]</scope>
    <source>
        <strain evidence="2 3">179-BFC-A-HS</strain>
    </source>
</reference>
<accession>A0ABU5CIT1</accession>
<gene>
    <name evidence="2" type="ORF">P5G51_013425</name>
</gene>
<proteinExistence type="predicted"/>
<keyword evidence="1" id="KW-1133">Transmembrane helix</keyword>
<evidence type="ECO:0000313" key="3">
    <source>
        <dbReference type="Proteomes" id="UP001228376"/>
    </source>
</evidence>
<feature type="transmembrane region" description="Helical" evidence="1">
    <location>
        <begin position="58"/>
        <end position="80"/>
    </location>
</feature>
<dbReference type="EMBL" id="JAROCA020000001">
    <property type="protein sequence ID" value="MDY0406258.1"/>
    <property type="molecule type" value="Genomic_DNA"/>
</dbReference>
<name>A0ABU5CIT1_9BACI</name>
<evidence type="ECO:0000313" key="2">
    <source>
        <dbReference type="EMBL" id="MDY0406258.1"/>
    </source>
</evidence>
<keyword evidence="1" id="KW-0472">Membrane</keyword>